<evidence type="ECO:0000313" key="1">
    <source>
        <dbReference type="EMBL" id="KEZ24018.1"/>
    </source>
</evidence>
<dbReference type="Proteomes" id="UP000028537">
    <property type="component" value="Unassembled WGS sequence"/>
</dbReference>
<comment type="caution">
    <text evidence="1">The sequence shown here is derived from an EMBL/GenBank/DDBJ whole genome shotgun (WGS) entry which is preliminary data.</text>
</comment>
<accession>A0A084F1C6</accession>
<gene>
    <name evidence="1" type="ORF">UDIV_1670</name>
</gene>
<organism evidence="1 2">
    <name type="scientific">Ureaplasma diversum NCTC 246</name>
    <dbReference type="NCBI Taxonomy" id="1188241"/>
    <lineage>
        <taxon>Bacteria</taxon>
        <taxon>Bacillati</taxon>
        <taxon>Mycoplasmatota</taxon>
        <taxon>Mycoplasmoidales</taxon>
        <taxon>Mycoplasmoidaceae</taxon>
        <taxon>Ureaplasma</taxon>
    </lineage>
</organism>
<evidence type="ECO:0000313" key="2">
    <source>
        <dbReference type="Proteomes" id="UP000028537"/>
    </source>
</evidence>
<proteinExistence type="predicted"/>
<dbReference type="EMBL" id="JFDP01000026">
    <property type="protein sequence ID" value="KEZ24018.1"/>
    <property type="molecule type" value="Genomic_DNA"/>
</dbReference>
<reference evidence="1 2" key="1">
    <citation type="submission" date="2014-02" db="EMBL/GenBank/DDBJ databases">
        <title>Genome sequence of Ureaplasma diversum strain 246.</title>
        <authorList>
            <person name="Sirand-Pugnet P."/>
            <person name="Breton M."/>
            <person name="Dordet-Frisoni E."/>
            <person name="Baranowski E."/>
            <person name="Barre A."/>
            <person name="Couture C."/>
            <person name="Dupuy V."/>
            <person name="Gaurivaud P."/>
            <person name="Jacob D."/>
            <person name="Lemaitre C."/>
            <person name="Manso-Silvan L."/>
            <person name="Nikolski M."/>
            <person name="Nouvel L.-X."/>
            <person name="Poumarat F."/>
            <person name="Tardy F."/>
            <person name="Thebault P."/>
            <person name="Theil S."/>
            <person name="Citti C."/>
            <person name="Thiaucourt F."/>
            <person name="Blanchard A."/>
        </authorList>
    </citation>
    <scope>NUCLEOTIDE SEQUENCE [LARGE SCALE GENOMIC DNA]</scope>
    <source>
        <strain evidence="1 2">NCTC 246</strain>
    </source>
</reference>
<keyword evidence="2" id="KW-1185">Reference proteome</keyword>
<name>A0A084F1C6_9BACT</name>
<protein>
    <submittedName>
        <fullName evidence="1">Uncharacterized protein</fullName>
    </submittedName>
</protein>
<dbReference type="AlphaFoldDB" id="A0A084F1C6"/>
<sequence>MDIIVVGIPIICISNFKLDSTIVEALWILKLNCQPPSRYNSKVFLLPGLYSKLTIRVGSVDIGNSIILFFFCVSACRF</sequence>